<accession>A0A225UYT5</accession>
<feature type="domain" description="Integrase catalytic" evidence="1">
    <location>
        <begin position="124"/>
        <end position="209"/>
    </location>
</feature>
<dbReference type="GO" id="GO:0003676">
    <property type="term" value="F:nucleic acid binding"/>
    <property type="evidence" value="ECO:0007669"/>
    <property type="project" value="InterPro"/>
</dbReference>
<evidence type="ECO:0000313" key="3">
    <source>
        <dbReference type="Proteomes" id="UP000198211"/>
    </source>
</evidence>
<name>A0A225UYT5_9STRA</name>
<dbReference type="Proteomes" id="UP000198211">
    <property type="component" value="Unassembled WGS sequence"/>
</dbReference>
<gene>
    <name evidence="2" type="ORF">PHMEG_00031362</name>
</gene>
<proteinExistence type="predicted"/>
<dbReference type="SUPFAM" id="SSF53098">
    <property type="entry name" value="Ribonuclease H-like"/>
    <property type="match status" value="1"/>
</dbReference>
<dbReference type="AlphaFoldDB" id="A0A225UYT5"/>
<dbReference type="Gene3D" id="3.30.420.10">
    <property type="entry name" value="Ribonuclease H-like superfamily/Ribonuclease H"/>
    <property type="match status" value="1"/>
</dbReference>
<comment type="caution">
    <text evidence="2">The sequence shown here is derived from an EMBL/GenBank/DDBJ whole genome shotgun (WGS) entry which is preliminary data.</text>
</comment>
<evidence type="ECO:0000259" key="1">
    <source>
        <dbReference type="PROSITE" id="PS50994"/>
    </source>
</evidence>
<keyword evidence="2" id="KW-0695">RNA-directed DNA polymerase</keyword>
<dbReference type="PROSITE" id="PS50994">
    <property type="entry name" value="INTEGRASE"/>
    <property type="match status" value="1"/>
</dbReference>
<dbReference type="GO" id="GO:0003964">
    <property type="term" value="F:RNA-directed DNA polymerase activity"/>
    <property type="evidence" value="ECO:0007669"/>
    <property type="project" value="UniProtKB-KW"/>
</dbReference>
<dbReference type="InterPro" id="IPR001584">
    <property type="entry name" value="Integrase_cat-core"/>
</dbReference>
<dbReference type="InterPro" id="IPR036397">
    <property type="entry name" value="RNaseH_sf"/>
</dbReference>
<reference evidence="3" key="1">
    <citation type="submission" date="2017-03" db="EMBL/GenBank/DDBJ databases">
        <title>Phytopthora megakarya and P. palmivora, two closely related causual agents of cacao black pod achieved similar genome size and gene model numbers by different mechanisms.</title>
        <authorList>
            <person name="Ali S."/>
            <person name="Shao J."/>
            <person name="Larry D.J."/>
            <person name="Kronmiller B."/>
            <person name="Shen D."/>
            <person name="Strem M.D."/>
            <person name="Melnick R.L."/>
            <person name="Guiltinan M.J."/>
            <person name="Tyler B.M."/>
            <person name="Meinhardt L.W."/>
            <person name="Bailey B.A."/>
        </authorList>
    </citation>
    <scope>NUCLEOTIDE SEQUENCE [LARGE SCALE GENOMIC DNA]</scope>
    <source>
        <strain evidence="3">zdho120</strain>
    </source>
</reference>
<keyword evidence="3" id="KW-1185">Reference proteome</keyword>
<dbReference type="InterPro" id="IPR012337">
    <property type="entry name" value="RNaseH-like_sf"/>
</dbReference>
<keyword evidence="2" id="KW-0808">Transferase</keyword>
<keyword evidence="2" id="KW-0548">Nucleotidyltransferase</keyword>
<protein>
    <submittedName>
        <fullName evidence="2">Reverse transcriptase</fullName>
    </submittedName>
</protein>
<organism evidence="2 3">
    <name type="scientific">Phytophthora megakarya</name>
    <dbReference type="NCBI Taxonomy" id="4795"/>
    <lineage>
        <taxon>Eukaryota</taxon>
        <taxon>Sar</taxon>
        <taxon>Stramenopiles</taxon>
        <taxon>Oomycota</taxon>
        <taxon>Peronosporomycetes</taxon>
        <taxon>Peronosporales</taxon>
        <taxon>Peronosporaceae</taxon>
        <taxon>Phytophthora</taxon>
    </lineage>
</organism>
<evidence type="ECO:0000313" key="2">
    <source>
        <dbReference type="EMBL" id="OWY97988.1"/>
    </source>
</evidence>
<sequence>MRSRLKKYLVGEICDLTQEEAKVFGYIAVNYEVDQSDLLFYCPATKEAAADRDKLMRLVTFCITITRACRVAIKKSVVPMIGSAIISIGEGYIRVYSDMWENELIAKQAKNDLGSCVSHLVTFRQNTHSRSLPWIMPKTFNSNPELLIFVDQFSGYVITKARASRSAQTIAETYEECVFRRFGASEVIRHDREPAFMSDFFKPFNKILG</sequence>
<dbReference type="GO" id="GO:0015074">
    <property type="term" value="P:DNA integration"/>
    <property type="evidence" value="ECO:0007669"/>
    <property type="project" value="InterPro"/>
</dbReference>
<dbReference type="EMBL" id="NBNE01009874">
    <property type="protein sequence ID" value="OWY97988.1"/>
    <property type="molecule type" value="Genomic_DNA"/>
</dbReference>